<dbReference type="AlphaFoldDB" id="A0A0A9B685"/>
<reference evidence="1" key="2">
    <citation type="journal article" date="2015" name="Data Brief">
        <title>Shoot transcriptome of the giant reed, Arundo donax.</title>
        <authorList>
            <person name="Barrero R.A."/>
            <person name="Guerrero F.D."/>
            <person name="Moolhuijzen P."/>
            <person name="Goolsby J.A."/>
            <person name="Tidwell J."/>
            <person name="Bellgard S.E."/>
            <person name="Bellgard M.I."/>
        </authorList>
    </citation>
    <scope>NUCLEOTIDE SEQUENCE</scope>
    <source>
        <tissue evidence="1">Shoot tissue taken approximately 20 cm above the soil surface</tissue>
    </source>
</reference>
<dbReference type="EMBL" id="GBRH01240272">
    <property type="protein sequence ID" value="JAD57623.1"/>
    <property type="molecule type" value="Transcribed_RNA"/>
</dbReference>
<accession>A0A0A9B685</accession>
<organism evidence="1">
    <name type="scientific">Arundo donax</name>
    <name type="common">Giant reed</name>
    <name type="synonym">Donax arundinaceus</name>
    <dbReference type="NCBI Taxonomy" id="35708"/>
    <lineage>
        <taxon>Eukaryota</taxon>
        <taxon>Viridiplantae</taxon>
        <taxon>Streptophyta</taxon>
        <taxon>Embryophyta</taxon>
        <taxon>Tracheophyta</taxon>
        <taxon>Spermatophyta</taxon>
        <taxon>Magnoliopsida</taxon>
        <taxon>Liliopsida</taxon>
        <taxon>Poales</taxon>
        <taxon>Poaceae</taxon>
        <taxon>PACMAD clade</taxon>
        <taxon>Arundinoideae</taxon>
        <taxon>Arundineae</taxon>
        <taxon>Arundo</taxon>
    </lineage>
</organism>
<sequence length="92" mass="10365">MLILSQAAESARPPIHRKRNTVIAMDCSYIFPKAHGQEPVHSKLRPEVLTSTQCQLHKYLVCTHSRITLLQSFQNQTCSSSLDDQSLQKEGS</sequence>
<evidence type="ECO:0000313" key="1">
    <source>
        <dbReference type="EMBL" id="JAD57623.1"/>
    </source>
</evidence>
<name>A0A0A9B685_ARUDO</name>
<proteinExistence type="predicted"/>
<protein>
    <submittedName>
        <fullName evidence="1">Uncharacterized protein</fullName>
    </submittedName>
</protein>
<reference evidence="1" key="1">
    <citation type="submission" date="2014-09" db="EMBL/GenBank/DDBJ databases">
        <authorList>
            <person name="Magalhaes I.L.F."/>
            <person name="Oliveira U."/>
            <person name="Santos F.R."/>
            <person name="Vidigal T.H.D.A."/>
            <person name="Brescovit A.D."/>
            <person name="Santos A.J."/>
        </authorList>
    </citation>
    <scope>NUCLEOTIDE SEQUENCE</scope>
    <source>
        <tissue evidence="1">Shoot tissue taken approximately 20 cm above the soil surface</tissue>
    </source>
</reference>